<protein>
    <recommendedName>
        <fullName evidence="3">MATH domain-containing protein</fullName>
    </recommendedName>
</protein>
<accession>A0A1D2NFJ9</accession>
<organism evidence="1 2">
    <name type="scientific">Orchesella cincta</name>
    <name type="common">Springtail</name>
    <name type="synonym">Podura cincta</name>
    <dbReference type="NCBI Taxonomy" id="48709"/>
    <lineage>
        <taxon>Eukaryota</taxon>
        <taxon>Metazoa</taxon>
        <taxon>Ecdysozoa</taxon>
        <taxon>Arthropoda</taxon>
        <taxon>Hexapoda</taxon>
        <taxon>Collembola</taxon>
        <taxon>Entomobryomorpha</taxon>
        <taxon>Entomobryoidea</taxon>
        <taxon>Orchesellidae</taxon>
        <taxon>Orchesellinae</taxon>
        <taxon>Orchesella</taxon>
    </lineage>
</organism>
<proteinExistence type="predicted"/>
<dbReference type="AlphaFoldDB" id="A0A1D2NFJ9"/>
<keyword evidence="2" id="KW-1185">Reference proteome</keyword>
<dbReference type="OMA" id="WRIPSCE"/>
<evidence type="ECO:0000313" key="2">
    <source>
        <dbReference type="Proteomes" id="UP000094527"/>
    </source>
</evidence>
<dbReference type="Proteomes" id="UP000094527">
    <property type="component" value="Unassembled WGS sequence"/>
</dbReference>
<sequence length="164" mass="18919">MSSKSKDIFKKRIPEGIPEYKSKLARETTSFTWEIKGVEEIRKMGTWEAVHCQFKISNFTWSLSLSSDDRYLYVVPLLMEPQNAVVKFALNIMVLNSHNNVIYTPILGGELGYYGCSSGKKTNDQKWEVLKFGETNFDYFSTMVYNSSLKLFVEMTVFYDTHGS</sequence>
<dbReference type="EMBL" id="LJIJ01000057">
    <property type="protein sequence ID" value="ODN04024.1"/>
    <property type="molecule type" value="Genomic_DNA"/>
</dbReference>
<evidence type="ECO:0008006" key="3">
    <source>
        <dbReference type="Google" id="ProtNLM"/>
    </source>
</evidence>
<reference evidence="1 2" key="1">
    <citation type="journal article" date="2016" name="Genome Biol. Evol.">
        <title>Gene Family Evolution Reflects Adaptation to Soil Environmental Stressors in the Genome of the Collembolan Orchesella cincta.</title>
        <authorList>
            <person name="Faddeeva-Vakhrusheva A."/>
            <person name="Derks M.F."/>
            <person name="Anvar S.Y."/>
            <person name="Agamennone V."/>
            <person name="Suring W."/>
            <person name="Smit S."/>
            <person name="van Straalen N.M."/>
            <person name="Roelofs D."/>
        </authorList>
    </citation>
    <scope>NUCLEOTIDE SEQUENCE [LARGE SCALE GENOMIC DNA]</scope>
    <source>
        <tissue evidence="1">Mixed pool</tissue>
    </source>
</reference>
<gene>
    <name evidence="1" type="ORF">Ocin01_02647</name>
</gene>
<evidence type="ECO:0000313" key="1">
    <source>
        <dbReference type="EMBL" id="ODN04024.1"/>
    </source>
</evidence>
<comment type="caution">
    <text evidence="1">The sequence shown here is derived from an EMBL/GenBank/DDBJ whole genome shotgun (WGS) entry which is preliminary data.</text>
</comment>
<name>A0A1D2NFJ9_ORCCI</name>
<dbReference type="SUPFAM" id="SSF49599">
    <property type="entry name" value="TRAF domain-like"/>
    <property type="match status" value="1"/>
</dbReference>